<dbReference type="PANTHER" id="PTHR15976">
    <property type="entry name" value="CONSTITUTIVE COACTIVATOR OF PEROXISOME PROLIFERATOR-ACTIVATED RECEPTOR GAMMA"/>
    <property type="match status" value="1"/>
</dbReference>
<feature type="region of interest" description="Disordered" evidence="2">
    <location>
        <begin position="616"/>
        <end position="818"/>
    </location>
</feature>
<reference evidence="4" key="1">
    <citation type="submission" date="2025-08" db="UniProtKB">
        <authorList>
            <consortium name="RefSeq"/>
        </authorList>
    </citation>
    <scope>IDENTIFICATION</scope>
    <source>
        <tissue evidence="4">White muscle</tissue>
    </source>
</reference>
<keyword evidence="3" id="KW-1185">Reference proteome</keyword>
<dbReference type="PANTHER" id="PTHR15976:SF17">
    <property type="entry name" value="CONSTITUTIVE COACTIVATOR OF PEROXISOME PROLIFERATOR-ACTIVATED RECEPTOR GAMMA"/>
    <property type="match status" value="1"/>
</dbReference>
<evidence type="ECO:0000313" key="3">
    <source>
        <dbReference type="Proteomes" id="UP000808372"/>
    </source>
</evidence>
<dbReference type="CDD" id="cd18672">
    <property type="entry name" value="PIN_FAM120B-like"/>
    <property type="match status" value="1"/>
</dbReference>
<protein>
    <submittedName>
        <fullName evidence="4">Constitutive coactivator of peroxisome proliferator-activated receptor gamma</fullName>
    </submittedName>
</protein>
<evidence type="ECO:0000256" key="1">
    <source>
        <dbReference type="ARBA" id="ARBA00009495"/>
    </source>
</evidence>
<organism evidence="3 4">
    <name type="scientific">Salvelinus namaycush</name>
    <name type="common">Lake trout</name>
    <name type="synonym">Salmo namaycush</name>
    <dbReference type="NCBI Taxonomy" id="8040"/>
    <lineage>
        <taxon>Eukaryota</taxon>
        <taxon>Metazoa</taxon>
        <taxon>Chordata</taxon>
        <taxon>Craniata</taxon>
        <taxon>Vertebrata</taxon>
        <taxon>Euteleostomi</taxon>
        <taxon>Actinopterygii</taxon>
        <taxon>Neopterygii</taxon>
        <taxon>Teleostei</taxon>
        <taxon>Protacanthopterygii</taxon>
        <taxon>Salmoniformes</taxon>
        <taxon>Salmonidae</taxon>
        <taxon>Salmoninae</taxon>
        <taxon>Salvelinus</taxon>
    </lineage>
</organism>
<dbReference type="AlphaFoldDB" id="A0A8U0TVR3"/>
<comment type="similarity">
    <text evidence="1">Belongs to the constitutive coactivator of PPAR-gamma family.</text>
</comment>
<dbReference type="Proteomes" id="UP000808372">
    <property type="component" value="Chromosome 35"/>
</dbReference>
<gene>
    <name evidence="4" type="primary">fam120b</name>
</gene>
<dbReference type="GO" id="GO:0005634">
    <property type="term" value="C:nucleus"/>
    <property type="evidence" value="ECO:0007669"/>
    <property type="project" value="TreeGrafter"/>
</dbReference>
<sequence>MGVKGLQYFMEKCCPETCVMVDFREMARQHVNSHQQGSNTTLPTLVVDGMACLRHWYSCQAWVYGGQWKEYMHCLKEFVGAFMTAGIRLVFFFDGVVEEEKRVEWVNRRLKVNEEVARVFHYLKYHGQQPGRELFCLPSGLATFSRFALKSLGQETWCSVREADYEIASFALRHNCMGILGQDTDFIIYDSVPYLSVAQLRLDTMTTVLFSTDKLCHALQLQKSELPLLACLLGNDVVPEQRMQRLRSDVLAAYRRKHPQSPPQGEKIYAVADFISSNKLSREGAHGVSCLPLTDREVLEKGVQYYLLPGQQPLWDISDTSPRSPVCLMKSYLSPDILQAAKEKHMRAECFMVYSVLYDGVVECSNTLEDREDAELTPQAIVYQPCRERIYGILLPTNPDGGGRAPTVREWFVFPGNPLKDPKVVSPLPLNHSGKPDLKRLWFGKDSETKCLRISTFLAVFELDEFSVEHDCLDGSLMAVLCLVTYIAMQVGHLSLEDIDAYLSQAICVRYKSYTELLHTRVSHVEPRAVQLGSLFVRGLTHLVAANSACGCPFPMEQLMPWNTFDGLLFHSKYLLAHSGRPQEELLEGNASWVSLFRFLRELVLGICSRRGQSIQSRPRITHPGKHVDHSEQWRQRGAPSGQHGLSPQHYRPQTRSQSGQHGPSPQHYRPQTRSPSGQHGPSPQHYRPQTRSPSGQHGPSPQHYRPQTRSPSGQHGPSPQHYRPQTRSPSGQHGPSPQHYRPQTRSPSGQHCPSPQHYRPQTRSPSGQHCPSPQHYRPQSRGPRAQAHEHNRPRSTCPNRRRYHLAPRWQNPHLDFP</sequence>
<evidence type="ECO:0000313" key="4">
    <source>
        <dbReference type="RefSeq" id="XP_038830994.1"/>
    </source>
</evidence>
<dbReference type="Gene3D" id="3.40.50.1010">
    <property type="entry name" value="5'-nuclease"/>
    <property type="match status" value="1"/>
</dbReference>
<dbReference type="CTD" id="84498"/>
<dbReference type="SUPFAM" id="SSF88723">
    <property type="entry name" value="PIN domain-like"/>
    <property type="match status" value="1"/>
</dbReference>
<keyword evidence="4" id="KW-0675">Receptor</keyword>
<feature type="compositionally biased region" description="Basic and acidic residues" evidence="2">
    <location>
        <begin position="626"/>
        <end position="635"/>
    </location>
</feature>
<feature type="compositionally biased region" description="Polar residues" evidence="2">
    <location>
        <begin position="652"/>
        <end position="772"/>
    </location>
</feature>
<dbReference type="GeneID" id="120029794"/>
<dbReference type="RefSeq" id="XP_038830994.1">
    <property type="nucleotide sequence ID" value="XM_038975066.1"/>
</dbReference>
<accession>A0A8U0TVR3</accession>
<evidence type="ECO:0000256" key="2">
    <source>
        <dbReference type="SAM" id="MobiDB-lite"/>
    </source>
</evidence>
<dbReference type="KEGG" id="snh:120029794"/>
<proteinExistence type="inferred from homology"/>
<name>A0A8U0TVR3_SALNM</name>
<dbReference type="InterPro" id="IPR029060">
    <property type="entry name" value="PIN-like_dom_sf"/>
</dbReference>
<dbReference type="InterPro" id="IPR026784">
    <property type="entry name" value="Coact_PPARg"/>
</dbReference>